<protein>
    <recommendedName>
        <fullName evidence="5">Mucin-associated surface protein (MASP)</fullName>
    </recommendedName>
</protein>
<dbReference type="RefSeq" id="XP_028877225.1">
    <property type="nucleotide sequence ID" value="XM_029031480.1"/>
</dbReference>
<feature type="compositionally biased region" description="Low complexity" evidence="1">
    <location>
        <begin position="352"/>
        <end position="363"/>
    </location>
</feature>
<sequence>MTVREMMRHVVCLLVLMVCCAYGGVSADQPSTELGRSVVEAAPRVLEQSDFYPGMSGHADGVSSGKPAVGFNPGQPGVVNRPETKSLPSDSHHNPAFPLTTCPQIGNNKGQVFGGIPGANGVSCDPGVPGSVGAVAGPPGGISGGQSTSAGAVLGTTGVSSENLKEHTAPGVFADPKFAANRQVTLRSKFDNFSQPPKVNVKPGDYIIRYYPEAPTATKNTSGKPEPKTVPVLDVDPKLGDSLNLTLQSQPDGGVASQRKVKGKPSLGAGLKPGVGLNTANAGDAPGITPAEQPKQFNPKFPGVPEAILNVGGAPTIARNRGSGPIPPPTPEVSQRNEDVSGPTNTHHEENNNQAENIEAPAQSESTKVTSNAPTKVTSPAMPTILQPPTPAKSETKPPKKRKADSSSSMSSVWVRVPLLIVVTLACILVC</sequence>
<name>A0A1X0NG40_9TRYP</name>
<gene>
    <name evidence="3" type="ORF">TM35_000901060</name>
</gene>
<organism evidence="3 4">
    <name type="scientific">Trypanosoma theileri</name>
    <dbReference type="NCBI Taxonomy" id="67003"/>
    <lineage>
        <taxon>Eukaryota</taxon>
        <taxon>Discoba</taxon>
        <taxon>Euglenozoa</taxon>
        <taxon>Kinetoplastea</taxon>
        <taxon>Metakinetoplastina</taxon>
        <taxon>Trypanosomatida</taxon>
        <taxon>Trypanosomatidae</taxon>
        <taxon>Trypanosoma</taxon>
    </lineage>
</organism>
<feature type="region of interest" description="Disordered" evidence="1">
    <location>
        <begin position="55"/>
        <end position="93"/>
    </location>
</feature>
<feature type="region of interest" description="Disordered" evidence="1">
    <location>
        <begin position="247"/>
        <end position="294"/>
    </location>
</feature>
<evidence type="ECO:0000256" key="2">
    <source>
        <dbReference type="SAM" id="SignalP"/>
    </source>
</evidence>
<dbReference type="VEuPathDB" id="TriTrypDB:TM35_000901060"/>
<reference evidence="3 4" key="1">
    <citation type="submission" date="2017-03" db="EMBL/GenBank/DDBJ databases">
        <title>An alternative strategy for trypanosome survival in the mammalian bloodstream revealed through genome and transcriptome analysis of the ubiquitous bovine parasite Trypanosoma (Megatrypanum) theileri.</title>
        <authorList>
            <person name="Kelly S."/>
            <person name="Ivens A."/>
            <person name="Mott A."/>
            <person name="O'Neill E."/>
            <person name="Emms D."/>
            <person name="Macleod O."/>
            <person name="Voorheis P."/>
            <person name="Matthews J."/>
            <person name="Matthews K."/>
            <person name="Carrington M."/>
        </authorList>
    </citation>
    <scope>NUCLEOTIDE SEQUENCE [LARGE SCALE GENOMIC DNA]</scope>
    <source>
        <strain evidence="3">Edinburgh</strain>
    </source>
</reference>
<accession>A0A1X0NG40</accession>
<feature type="compositionally biased region" description="Polar residues" evidence="1">
    <location>
        <begin position="364"/>
        <end position="378"/>
    </location>
</feature>
<feature type="region of interest" description="Disordered" evidence="1">
    <location>
        <begin position="315"/>
        <end position="410"/>
    </location>
</feature>
<proteinExistence type="predicted"/>
<dbReference type="GeneID" id="39991260"/>
<feature type="chain" id="PRO_5012371475" description="Mucin-associated surface protein (MASP)" evidence="2">
    <location>
        <begin position="28"/>
        <end position="431"/>
    </location>
</feature>
<evidence type="ECO:0008006" key="5">
    <source>
        <dbReference type="Google" id="ProtNLM"/>
    </source>
</evidence>
<evidence type="ECO:0000313" key="3">
    <source>
        <dbReference type="EMBL" id="ORC82508.1"/>
    </source>
</evidence>
<dbReference type="AlphaFoldDB" id="A0A1X0NG40"/>
<feature type="signal peptide" evidence="2">
    <location>
        <begin position="1"/>
        <end position="27"/>
    </location>
</feature>
<dbReference type="EMBL" id="NBCO01000090">
    <property type="protein sequence ID" value="ORC82508.1"/>
    <property type="molecule type" value="Genomic_DNA"/>
</dbReference>
<keyword evidence="4" id="KW-1185">Reference proteome</keyword>
<dbReference type="Proteomes" id="UP000192257">
    <property type="component" value="Unassembled WGS sequence"/>
</dbReference>
<keyword evidence="2" id="KW-0732">Signal</keyword>
<evidence type="ECO:0000313" key="4">
    <source>
        <dbReference type="Proteomes" id="UP000192257"/>
    </source>
</evidence>
<comment type="caution">
    <text evidence="3">The sequence shown here is derived from an EMBL/GenBank/DDBJ whole genome shotgun (WGS) entry which is preliminary data.</text>
</comment>
<evidence type="ECO:0000256" key="1">
    <source>
        <dbReference type="SAM" id="MobiDB-lite"/>
    </source>
</evidence>